<protein>
    <recommendedName>
        <fullName evidence="2">PDZ domain-containing protein</fullName>
    </recommendedName>
</protein>
<feature type="compositionally biased region" description="Polar residues" evidence="1">
    <location>
        <begin position="22"/>
        <end position="38"/>
    </location>
</feature>
<dbReference type="SUPFAM" id="SSF50494">
    <property type="entry name" value="Trypsin-like serine proteases"/>
    <property type="match status" value="1"/>
</dbReference>
<dbReference type="InterPro" id="IPR041489">
    <property type="entry name" value="PDZ_6"/>
</dbReference>
<proteinExistence type="predicted"/>
<feature type="compositionally biased region" description="Basic residues" evidence="1">
    <location>
        <begin position="604"/>
        <end position="617"/>
    </location>
</feature>
<dbReference type="PANTHER" id="PTHR47389:SF5">
    <property type="entry name" value="OS09G0436700 PROTEIN"/>
    <property type="match status" value="1"/>
</dbReference>
<reference evidence="3 4" key="1">
    <citation type="submission" date="2012-08" db="EMBL/GenBank/DDBJ databases">
        <title>Oryza genome evolution.</title>
        <authorList>
            <person name="Wing R.A."/>
        </authorList>
    </citation>
    <scope>NUCLEOTIDE SEQUENCE</scope>
</reference>
<feature type="domain" description="PDZ" evidence="2">
    <location>
        <begin position="403"/>
        <end position="442"/>
    </location>
</feature>
<dbReference type="InterPro" id="IPR036034">
    <property type="entry name" value="PDZ_sf"/>
</dbReference>
<dbReference type="PANTHER" id="PTHR47389">
    <property type="entry name" value="OS09G0436400 PROTEIN"/>
    <property type="match status" value="1"/>
</dbReference>
<dbReference type="InterPro" id="IPR009003">
    <property type="entry name" value="Peptidase_S1_PA"/>
</dbReference>
<organism evidence="3 4">
    <name type="scientific">Leersia perrieri</name>
    <dbReference type="NCBI Taxonomy" id="77586"/>
    <lineage>
        <taxon>Eukaryota</taxon>
        <taxon>Viridiplantae</taxon>
        <taxon>Streptophyta</taxon>
        <taxon>Embryophyta</taxon>
        <taxon>Tracheophyta</taxon>
        <taxon>Spermatophyta</taxon>
        <taxon>Magnoliopsida</taxon>
        <taxon>Liliopsida</taxon>
        <taxon>Poales</taxon>
        <taxon>Poaceae</taxon>
        <taxon>BOP clade</taxon>
        <taxon>Oryzoideae</taxon>
        <taxon>Oryzeae</taxon>
        <taxon>Oryzinae</taxon>
        <taxon>Leersia</taxon>
    </lineage>
</organism>
<dbReference type="STRING" id="77586.A0A0D9WCQ9"/>
<dbReference type="Gramene" id="LPERR05G02890.1">
    <property type="protein sequence ID" value="LPERR05G02890.1"/>
    <property type="gene ID" value="LPERR05G02890"/>
</dbReference>
<reference evidence="3" key="3">
    <citation type="submission" date="2015-04" db="UniProtKB">
        <authorList>
            <consortium name="EnsemblPlants"/>
        </authorList>
    </citation>
    <scope>IDENTIFICATION</scope>
</reference>
<feature type="region of interest" description="Disordered" evidence="1">
    <location>
        <begin position="1"/>
        <end position="117"/>
    </location>
</feature>
<dbReference type="AlphaFoldDB" id="A0A0D9WCQ9"/>
<feature type="compositionally biased region" description="Basic and acidic residues" evidence="1">
    <location>
        <begin position="75"/>
        <end position="90"/>
    </location>
</feature>
<dbReference type="Pfam" id="PF17820">
    <property type="entry name" value="PDZ_6"/>
    <property type="match status" value="1"/>
</dbReference>
<evidence type="ECO:0000313" key="4">
    <source>
        <dbReference type="Proteomes" id="UP000032180"/>
    </source>
</evidence>
<feature type="compositionally biased region" description="Basic and acidic residues" evidence="1">
    <location>
        <begin position="594"/>
        <end position="603"/>
    </location>
</feature>
<evidence type="ECO:0000256" key="1">
    <source>
        <dbReference type="SAM" id="MobiDB-lite"/>
    </source>
</evidence>
<dbReference type="HOGENOM" id="CLU_012954_5_0_1"/>
<accession>A0A0D9WCQ9</accession>
<sequence length="637" mass="70125">MAPVTVEEDSRPGLKNTRSRATRLQPSSQEPRMSSMRCQGSKRDKKVHSQCSQSAPEPLPSERSQRMHRRLLRTAMEHPNKRERSQADRSCEDEEKTAKKINLGEEEEEAVSSAPSSPLLEPLLPYKVTGYDSYGQEINEAPDMDIFEAYLLKEKEFEKKIARQLTLPTLNPSKALSLFDPNLLEIRVSATKAVLGAAKFVLGLSSSIDGKSLSRNSGFLIDWNEIKKLGIVMTTCDIICSKSALDSWSGEDEYSPKAKVSVHLLDDSILEAHLIYFQPHYNLALFEISWETPVQFPSFSPRIDPAEHIFMLGRDEDMILCISHGRCGLGGIVIDLQGDVVGMTGLIEAFIPSSIILKCLELWHKFQCIPRPQLGLKLWAIKFLDIPHVEMIWRKIHISDGLIVKEVSEGSVIEKLGVRVGDIIEHINGTCICDTIQLEELLLTLCEKHFADGNGLNSKLKMTVGVFHTRKGTRSIITSTTNVSANGEIVKQGTFFVTIPTCGDISTPIPLEESALGEEGLAEAHIPTIAETQALREEGLADARRTGLSTARASDDVDGGTGSARRRRSAAARTAPSVEHGMRARTTARSGAWVRHDAGERPRTRGARRRASGRAHARSTTPSGLPVCTRGATAPGE</sequence>
<dbReference type="EnsemblPlants" id="LPERR05G02890.1">
    <property type="protein sequence ID" value="LPERR05G02890.1"/>
    <property type="gene ID" value="LPERR05G02890"/>
</dbReference>
<dbReference type="eggNOG" id="KOG1320">
    <property type="taxonomic scope" value="Eukaryota"/>
</dbReference>
<dbReference type="Proteomes" id="UP000032180">
    <property type="component" value="Chromosome 5"/>
</dbReference>
<name>A0A0D9WCQ9_9ORYZ</name>
<reference evidence="4" key="2">
    <citation type="submission" date="2013-12" db="EMBL/GenBank/DDBJ databases">
        <authorList>
            <person name="Yu Y."/>
            <person name="Lee S."/>
            <person name="de Baynast K."/>
            <person name="Wissotski M."/>
            <person name="Liu L."/>
            <person name="Talag J."/>
            <person name="Goicoechea J."/>
            <person name="Angelova A."/>
            <person name="Jetty R."/>
            <person name="Kudrna D."/>
            <person name="Golser W."/>
            <person name="Rivera L."/>
            <person name="Zhang J."/>
            <person name="Wing R."/>
        </authorList>
    </citation>
    <scope>NUCLEOTIDE SEQUENCE</scope>
</reference>
<keyword evidence="4" id="KW-1185">Reference proteome</keyword>
<dbReference type="Gene3D" id="2.30.42.10">
    <property type="match status" value="1"/>
</dbReference>
<evidence type="ECO:0000259" key="2">
    <source>
        <dbReference type="Pfam" id="PF17820"/>
    </source>
</evidence>
<evidence type="ECO:0000313" key="3">
    <source>
        <dbReference type="EnsemblPlants" id="LPERR05G02890.1"/>
    </source>
</evidence>
<feature type="region of interest" description="Disordered" evidence="1">
    <location>
        <begin position="542"/>
        <end position="637"/>
    </location>
</feature>
<dbReference type="SUPFAM" id="SSF50156">
    <property type="entry name" value="PDZ domain-like"/>
    <property type="match status" value="1"/>
</dbReference>